<dbReference type="AlphaFoldDB" id="A0A857J9U3"/>
<evidence type="ECO:0000313" key="4">
    <source>
        <dbReference type="EMBL" id="QHJ00498.1"/>
    </source>
</evidence>
<dbReference type="InterPro" id="IPR006143">
    <property type="entry name" value="RND_pump_MFP"/>
</dbReference>
<gene>
    <name evidence="4" type="ORF">GT347_22480</name>
</gene>
<dbReference type="InterPro" id="IPR058792">
    <property type="entry name" value="Beta-barrel_RND_2"/>
</dbReference>
<name>A0A857J9U3_9BURK</name>
<dbReference type="Gene3D" id="2.40.30.170">
    <property type="match status" value="1"/>
</dbReference>
<proteinExistence type="inferred from homology"/>
<dbReference type="Gene3D" id="1.10.287.470">
    <property type="entry name" value="Helix hairpin bin"/>
    <property type="match status" value="1"/>
</dbReference>
<evidence type="ECO:0000259" key="2">
    <source>
        <dbReference type="Pfam" id="PF25954"/>
    </source>
</evidence>
<evidence type="ECO:0000313" key="5">
    <source>
        <dbReference type="Proteomes" id="UP000464787"/>
    </source>
</evidence>
<evidence type="ECO:0000259" key="3">
    <source>
        <dbReference type="Pfam" id="PF25973"/>
    </source>
</evidence>
<evidence type="ECO:0000256" key="1">
    <source>
        <dbReference type="ARBA" id="ARBA00009477"/>
    </source>
</evidence>
<dbReference type="Pfam" id="PF25954">
    <property type="entry name" value="Beta-barrel_RND_2"/>
    <property type="match status" value="1"/>
</dbReference>
<dbReference type="Pfam" id="PF25973">
    <property type="entry name" value="BSH_CzcB"/>
    <property type="match status" value="1"/>
</dbReference>
<dbReference type="NCBIfam" id="TIGR01730">
    <property type="entry name" value="RND_mfp"/>
    <property type="match status" value="1"/>
</dbReference>
<sequence>MAAPFLVAGVLVALLLPARIHAQAGLRQQTQAQALTPVAVVHAQTGPATRELLLPARVMAFADTPIYARTSGYVKRWTVDIGAPVKAGQLLAEIEAPELDDSLRQAQAAQVRAVADADLARVTAERWQALGSTEAVTRQEIDQKVADAQAKAALVAQAQADVARLGKTASYKQVLAPFDGVVTARNLEVGTLINAGSSAASAGVELFHIASSSRLRIAADVPEADAYAATVGQPATVEAPDQPGRMLAGTISRRAEAIDPVARTLHVEVDVDNREHVFLPGSFAQVRFRLADNQPRLSLPSTALLMRPEGVRVAVVRADNTIALQPVRLGRNSGTQVQVLEGLTPAMAVVLNPPDSLLAGQAVQVVTPQAGA</sequence>
<comment type="similarity">
    <text evidence="1">Belongs to the membrane fusion protein (MFP) (TC 8.A.1) family.</text>
</comment>
<dbReference type="SUPFAM" id="SSF111369">
    <property type="entry name" value="HlyD-like secretion proteins"/>
    <property type="match status" value="1"/>
</dbReference>
<dbReference type="RefSeq" id="WP_160554308.1">
    <property type="nucleotide sequence ID" value="NZ_CP047650.1"/>
</dbReference>
<dbReference type="Proteomes" id="UP000464787">
    <property type="component" value="Chromosome"/>
</dbReference>
<feature type="domain" description="CzcB-like barrel-sandwich hybrid" evidence="3">
    <location>
        <begin position="66"/>
        <end position="197"/>
    </location>
</feature>
<accession>A0A857J9U3</accession>
<feature type="domain" description="CusB-like beta-barrel" evidence="2">
    <location>
        <begin position="217"/>
        <end position="289"/>
    </location>
</feature>
<dbReference type="EMBL" id="CP047650">
    <property type="protein sequence ID" value="QHJ00498.1"/>
    <property type="molecule type" value="Genomic_DNA"/>
</dbReference>
<dbReference type="Gene3D" id="2.40.420.20">
    <property type="match status" value="1"/>
</dbReference>
<dbReference type="PANTHER" id="PTHR30469:SF37">
    <property type="entry name" value="RAGD PROTEIN"/>
    <property type="match status" value="1"/>
</dbReference>
<dbReference type="GO" id="GO:0015562">
    <property type="term" value="F:efflux transmembrane transporter activity"/>
    <property type="evidence" value="ECO:0007669"/>
    <property type="project" value="TreeGrafter"/>
</dbReference>
<dbReference type="GO" id="GO:1990281">
    <property type="term" value="C:efflux pump complex"/>
    <property type="evidence" value="ECO:0007669"/>
    <property type="project" value="TreeGrafter"/>
</dbReference>
<dbReference type="PANTHER" id="PTHR30469">
    <property type="entry name" value="MULTIDRUG RESISTANCE PROTEIN MDTA"/>
    <property type="match status" value="1"/>
</dbReference>
<dbReference type="InterPro" id="IPR058647">
    <property type="entry name" value="BSH_CzcB-like"/>
</dbReference>
<dbReference type="KEGG" id="xyk:GT347_22480"/>
<keyword evidence="5" id="KW-1185">Reference proteome</keyword>
<protein>
    <submittedName>
        <fullName evidence="4">Efflux RND transporter periplasmic adaptor subunit</fullName>
    </submittedName>
</protein>
<organism evidence="4 5">
    <name type="scientific">Xylophilus rhododendri</name>
    <dbReference type="NCBI Taxonomy" id="2697032"/>
    <lineage>
        <taxon>Bacteria</taxon>
        <taxon>Pseudomonadati</taxon>
        <taxon>Pseudomonadota</taxon>
        <taxon>Betaproteobacteria</taxon>
        <taxon>Burkholderiales</taxon>
        <taxon>Xylophilus</taxon>
    </lineage>
</organism>
<reference evidence="4 5" key="1">
    <citation type="submission" date="2020-01" db="EMBL/GenBank/DDBJ databases">
        <title>Genome sequencing of strain KACC 21265.</title>
        <authorList>
            <person name="Heo J."/>
            <person name="Kim S.-J."/>
            <person name="Kim J.-S."/>
            <person name="Hong S.-B."/>
            <person name="Kwon S.-W."/>
        </authorList>
    </citation>
    <scope>NUCLEOTIDE SEQUENCE [LARGE SCALE GENOMIC DNA]</scope>
    <source>
        <strain evidence="4 5">KACC 21265</strain>
    </source>
</reference>
<dbReference type="Gene3D" id="2.40.50.100">
    <property type="match status" value="1"/>
</dbReference>